<dbReference type="EMBL" id="JBFTWV010000022">
    <property type="protein sequence ID" value="KAL2796937.1"/>
    <property type="molecule type" value="Genomic_DNA"/>
</dbReference>
<evidence type="ECO:0000313" key="1">
    <source>
        <dbReference type="EMBL" id="KAL2796937.1"/>
    </source>
</evidence>
<reference evidence="1 2" key="1">
    <citation type="submission" date="2024-07" db="EMBL/GenBank/DDBJ databases">
        <title>Section-level genome sequencing and comparative genomics of Aspergillus sections Usti and Cavernicolus.</title>
        <authorList>
            <consortium name="Lawrence Berkeley National Laboratory"/>
            <person name="Nybo J.L."/>
            <person name="Vesth T.C."/>
            <person name="Theobald S."/>
            <person name="Frisvad J.C."/>
            <person name="Larsen T.O."/>
            <person name="Kjaerboelling I."/>
            <person name="Rothschild-Mancinelli K."/>
            <person name="Lyhne E.K."/>
            <person name="Kogle M.E."/>
            <person name="Barry K."/>
            <person name="Clum A."/>
            <person name="Na H."/>
            <person name="Ledsgaard L."/>
            <person name="Lin J."/>
            <person name="Lipzen A."/>
            <person name="Kuo A."/>
            <person name="Riley R."/>
            <person name="Mondo S."/>
            <person name="Labutti K."/>
            <person name="Haridas S."/>
            <person name="Pangalinan J."/>
            <person name="Salamov A.A."/>
            <person name="Simmons B.A."/>
            <person name="Magnuson J.K."/>
            <person name="Chen J."/>
            <person name="Drula E."/>
            <person name="Henrissat B."/>
            <person name="Wiebenga A."/>
            <person name="Lubbers R.J."/>
            <person name="Gomes A.C."/>
            <person name="Makela M.R."/>
            <person name="Stajich J."/>
            <person name="Grigoriev I.V."/>
            <person name="Mortensen U.H."/>
            <person name="De Vries R.P."/>
            <person name="Baker S.E."/>
            <person name="Andersen M.R."/>
        </authorList>
    </citation>
    <scope>NUCLEOTIDE SEQUENCE [LARGE SCALE GENOMIC DNA]</scope>
    <source>
        <strain evidence="1 2">CBS 209.92</strain>
    </source>
</reference>
<sequence length="316" mass="36329">MPDPSGLPREIFQQILYDVVGGKPGQWPHSPRQVPRGLALVNRRWNKAKIMSFWCFIFTILDHHEQAVHVRHLTLTDQLKPSRRVADDIDKYYKLARTFNEELALAGLGGVWFPEEHVEAGSHRPTFALLLLHCPRLASLHIHVPSQDPYLAAGRASRLRKWHFSISGGSGWQAWRQKSKDLSPLFCLPRLEDFQIVDAQFGRELGPLPQEGSVLTNLSIAFHAPLVQHLWPTLRYTTKLTHLSLSLCDARGRMEADLGIHQDLWTALLPFKDQLEYLDLFEPEKEFERWSRDELFYNHRGNTYCCPLSTSPNSAI</sequence>
<evidence type="ECO:0000313" key="2">
    <source>
        <dbReference type="Proteomes" id="UP001610563"/>
    </source>
</evidence>
<organism evidence="1 2">
    <name type="scientific">Aspergillus keveii</name>
    <dbReference type="NCBI Taxonomy" id="714993"/>
    <lineage>
        <taxon>Eukaryota</taxon>
        <taxon>Fungi</taxon>
        <taxon>Dikarya</taxon>
        <taxon>Ascomycota</taxon>
        <taxon>Pezizomycotina</taxon>
        <taxon>Eurotiomycetes</taxon>
        <taxon>Eurotiomycetidae</taxon>
        <taxon>Eurotiales</taxon>
        <taxon>Aspergillaceae</taxon>
        <taxon>Aspergillus</taxon>
        <taxon>Aspergillus subgen. Nidulantes</taxon>
    </lineage>
</organism>
<gene>
    <name evidence="1" type="ORF">BJX66DRAFT_335394</name>
</gene>
<protein>
    <recommendedName>
        <fullName evidence="3">F-box domain-containing protein</fullName>
    </recommendedName>
</protein>
<keyword evidence="2" id="KW-1185">Reference proteome</keyword>
<dbReference type="Proteomes" id="UP001610563">
    <property type="component" value="Unassembled WGS sequence"/>
</dbReference>
<evidence type="ECO:0008006" key="3">
    <source>
        <dbReference type="Google" id="ProtNLM"/>
    </source>
</evidence>
<name>A0ABR4GD53_9EURO</name>
<comment type="caution">
    <text evidence="1">The sequence shown here is derived from an EMBL/GenBank/DDBJ whole genome shotgun (WGS) entry which is preliminary data.</text>
</comment>
<accession>A0ABR4GD53</accession>
<proteinExistence type="predicted"/>